<gene>
    <name evidence="9" type="primary">ccoG</name>
    <name evidence="9" type="ORF">PSQ39_08250</name>
</gene>
<dbReference type="InterPro" id="IPR032879">
    <property type="entry name" value="FixG_C"/>
</dbReference>
<dbReference type="PANTHER" id="PTHR30176:SF3">
    <property type="entry name" value="FERREDOXIN-TYPE PROTEIN NAPH"/>
    <property type="match status" value="1"/>
</dbReference>
<dbReference type="Pfam" id="PF13746">
    <property type="entry name" value="Fer4_18"/>
    <property type="match status" value="1"/>
</dbReference>
<accession>A0ABT5MDF3</accession>
<evidence type="ECO:0000256" key="3">
    <source>
        <dbReference type="ARBA" id="ARBA00022723"/>
    </source>
</evidence>
<keyword evidence="4" id="KW-0249">Electron transport</keyword>
<dbReference type="RefSeq" id="WP_273926259.1">
    <property type="nucleotide sequence ID" value="NZ_JAQSIO010000002.1"/>
</dbReference>
<evidence type="ECO:0000313" key="9">
    <source>
        <dbReference type="EMBL" id="MDD0814616.1"/>
    </source>
</evidence>
<keyword evidence="10" id="KW-1185">Reference proteome</keyword>
<dbReference type="Pfam" id="PF12801">
    <property type="entry name" value="Fer4_5"/>
    <property type="match status" value="1"/>
</dbReference>
<dbReference type="Proteomes" id="UP001528672">
    <property type="component" value="Unassembled WGS sequence"/>
</dbReference>
<dbReference type="InterPro" id="IPR051684">
    <property type="entry name" value="Electron_Trans/Redox"/>
</dbReference>
<feature type="transmembrane region" description="Helical" evidence="7">
    <location>
        <begin position="152"/>
        <end position="173"/>
    </location>
</feature>
<keyword evidence="7" id="KW-0472">Membrane</keyword>
<evidence type="ECO:0000259" key="8">
    <source>
        <dbReference type="PROSITE" id="PS51379"/>
    </source>
</evidence>
<evidence type="ECO:0000256" key="5">
    <source>
        <dbReference type="ARBA" id="ARBA00023004"/>
    </source>
</evidence>
<keyword evidence="7" id="KW-0812">Transmembrane</keyword>
<evidence type="ECO:0000256" key="6">
    <source>
        <dbReference type="ARBA" id="ARBA00023014"/>
    </source>
</evidence>
<keyword evidence="6" id="KW-0411">Iron-sulfur</keyword>
<keyword evidence="7" id="KW-1133">Transmembrane helix</keyword>
<dbReference type="Gene3D" id="2.60.40.10">
    <property type="entry name" value="Immunoglobulins"/>
    <property type="match status" value="1"/>
</dbReference>
<evidence type="ECO:0000256" key="1">
    <source>
        <dbReference type="ARBA" id="ARBA00022448"/>
    </source>
</evidence>
<name>A0ABT5MDF3_9BURK</name>
<sequence>MTSLSGLPAQPIQFHPPVSSLRWGVRAIGGRFNRARWASVGLTQALFFGLCWLSWNGRPLLSFDFAHQRVHLLGAIYGPQDLLLLAGLLMAGALALFLASALSGRVFCGFVCPQSVYTGVFLGVEHWVMGTPGQRRQRARSGQRLQSAARQALTWGLWGGMSLALGWTFTAYFSSGPDLARRTLAGAMGPVELGACLGYALFAFLQAGLLREKVCQHMCPYARFQGVMGNEHTQVVSYDQRRGEPRANVLRAPLSRGAGPAGQAAPAAQVLPAAGACVDCGLCVQVCPAGIDIRQGAQYECISCGLCIDACDRVMLSARQPTGLIRFANSLGTGWRDTLAQPRVRGYALALALALLGVGWTVAQRVPLQLEVLRDRAVLARPNRDGSVDNIYRLHVQNYDVREHAYQVQLREAGGLQLLPTEPIVVPASGERSVAVTVRLPAQAVQTAGADPARVLPLQLAVVAEQAPDLQRQQASRFLLPR</sequence>
<reference evidence="9 10" key="1">
    <citation type="submission" date="2023-02" db="EMBL/GenBank/DDBJ databases">
        <title>Bacterial whole genome sequence for Curvibacter sp. HBC28.</title>
        <authorList>
            <person name="Le V."/>
            <person name="Ko S.-R."/>
            <person name="Ahn C.-Y."/>
            <person name="Oh H.-M."/>
        </authorList>
    </citation>
    <scope>NUCLEOTIDE SEQUENCE [LARGE SCALE GENOMIC DNA]</scope>
    <source>
        <strain evidence="9 10">HBC28</strain>
    </source>
</reference>
<dbReference type="PROSITE" id="PS00198">
    <property type="entry name" value="4FE4S_FER_1"/>
    <property type="match status" value="1"/>
</dbReference>
<evidence type="ECO:0000256" key="2">
    <source>
        <dbReference type="ARBA" id="ARBA00022485"/>
    </source>
</evidence>
<feature type="transmembrane region" description="Helical" evidence="7">
    <location>
        <begin position="346"/>
        <end position="363"/>
    </location>
</feature>
<dbReference type="PANTHER" id="PTHR30176">
    <property type="entry name" value="FERREDOXIN-TYPE PROTEIN NAPH"/>
    <property type="match status" value="1"/>
</dbReference>
<dbReference type="InterPro" id="IPR013783">
    <property type="entry name" value="Ig-like_fold"/>
</dbReference>
<feature type="transmembrane region" description="Helical" evidence="7">
    <location>
        <begin position="35"/>
        <end position="55"/>
    </location>
</feature>
<keyword evidence="2" id="KW-0004">4Fe-4S</keyword>
<dbReference type="SUPFAM" id="SSF54862">
    <property type="entry name" value="4Fe-4S ferredoxins"/>
    <property type="match status" value="1"/>
</dbReference>
<evidence type="ECO:0000256" key="7">
    <source>
        <dbReference type="SAM" id="Phobius"/>
    </source>
</evidence>
<dbReference type="Pfam" id="PF11614">
    <property type="entry name" value="FixG_C"/>
    <property type="match status" value="1"/>
</dbReference>
<feature type="transmembrane region" description="Helical" evidence="7">
    <location>
        <begin position="82"/>
        <end position="102"/>
    </location>
</feature>
<feature type="domain" description="4Fe-4S ferredoxin-type" evidence="8">
    <location>
        <begin position="266"/>
        <end position="296"/>
    </location>
</feature>
<protein>
    <submittedName>
        <fullName evidence="9">Cytochrome c oxidase accessory protein CcoG</fullName>
    </submittedName>
</protein>
<dbReference type="PROSITE" id="PS51379">
    <property type="entry name" value="4FE4S_FER_2"/>
    <property type="match status" value="1"/>
</dbReference>
<keyword evidence="5" id="KW-0408">Iron</keyword>
<keyword evidence="3" id="KW-0479">Metal-binding</keyword>
<proteinExistence type="predicted"/>
<dbReference type="NCBIfam" id="TIGR02745">
    <property type="entry name" value="ccoG_rdxA_fixG"/>
    <property type="match status" value="1"/>
</dbReference>
<keyword evidence="1" id="KW-0813">Transport</keyword>
<organism evidence="9 10">
    <name type="scientific">Curvibacter microcysteis</name>
    <dbReference type="NCBI Taxonomy" id="3026419"/>
    <lineage>
        <taxon>Bacteria</taxon>
        <taxon>Pseudomonadati</taxon>
        <taxon>Pseudomonadota</taxon>
        <taxon>Betaproteobacteria</taxon>
        <taxon>Burkholderiales</taxon>
        <taxon>Comamonadaceae</taxon>
        <taxon>Curvibacter</taxon>
    </lineage>
</organism>
<evidence type="ECO:0000313" key="10">
    <source>
        <dbReference type="Proteomes" id="UP001528672"/>
    </source>
</evidence>
<evidence type="ECO:0000256" key="4">
    <source>
        <dbReference type="ARBA" id="ARBA00022982"/>
    </source>
</evidence>
<dbReference type="InterPro" id="IPR017896">
    <property type="entry name" value="4Fe4S_Fe-S-bd"/>
</dbReference>
<dbReference type="InterPro" id="IPR017900">
    <property type="entry name" value="4Fe4S_Fe_S_CS"/>
</dbReference>
<feature type="transmembrane region" description="Helical" evidence="7">
    <location>
        <begin position="185"/>
        <end position="205"/>
    </location>
</feature>
<dbReference type="EMBL" id="JAQSIO010000002">
    <property type="protein sequence ID" value="MDD0814616.1"/>
    <property type="molecule type" value="Genomic_DNA"/>
</dbReference>
<dbReference type="InterPro" id="IPR014116">
    <property type="entry name" value="Cyt_c_oxidase_cbb3_FixG"/>
</dbReference>
<comment type="caution">
    <text evidence="9">The sequence shown here is derived from an EMBL/GenBank/DDBJ whole genome shotgun (WGS) entry which is preliminary data.</text>
</comment>